<dbReference type="EMBL" id="CM039176">
    <property type="protein sequence ID" value="KAH9714326.1"/>
    <property type="molecule type" value="Genomic_DNA"/>
</dbReference>
<name>A0ACB8JBR4_CITSI</name>
<gene>
    <name evidence="1" type="ORF">KPL71_020619</name>
</gene>
<protein>
    <submittedName>
        <fullName evidence="1">Glyoxylate/hydroxypyruvate reductase A HPR2</fullName>
    </submittedName>
</protein>
<organism evidence="1 2">
    <name type="scientific">Citrus sinensis</name>
    <name type="common">Sweet orange</name>
    <name type="synonym">Citrus aurantium var. sinensis</name>
    <dbReference type="NCBI Taxonomy" id="2711"/>
    <lineage>
        <taxon>Eukaryota</taxon>
        <taxon>Viridiplantae</taxon>
        <taxon>Streptophyta</taxon>
        <taxon>Embryophyta</taxon>
        <taxon>Tracheophyta</taxon>
        <taxon>Spermatophyta</taxon>
        <taxon>Magnoliopsida</taxon>
        <taxon>eudicotyledons</taxon>
        <taxon>Gunneridae</taxon>
        <taxon>Pentapetalae</taxon>
        <taxon>rosids</taxon>
        <taxon>malvids</taxon>
        <taxon>Sapindales</taxon>
        <taxon>Rutaceae</taxon>
        <taxon>Aurantioideae</taxon>
        <taxon>Citrus</taxon>
    </lineage>
</organism>
<evidence type="ECO:0000313" key="1">
    <source>
        <dbReference type="EMBL" id="KAH9714326.1"/>
    </source>
</evidence>
<accession>A0ACB8JBR4</accession>
<comment type="caution">
    <text evidence="1">The sequence shown here is derived from an EMBL/GenBank/DDBJ whole genome shotgun (WGS) entry which is preliminary data.</text>
</comment>
<proteinExistence type="predicted"/>
<keyword evidence="2" id="KW-1185">Reference proteome</keyword>
<dbReference type="Proteomes" id="UP000829398">
    <property type="component" value="Chromosome 7"/>
</dbReference>
<evidence type="ECO:0000313" key="2">
    <source>
        <dbReference type="Proteomes" id="UP000829398"/>
    </source>
</evidence>
<sequence length="218" mass="24054">MDSKGVLMTFPMNTYLEEKLKKHFKLFKLWTFEDKRKFFNDYNDFIRAVACNSGRAGLDKIDLVKCKEKGIQVTNTPDVLTDDVADAAIGLTLAISGRSVGIIGLGRIGMAVAKRAEAFGCFISYRSRAEKPNTKYKGALVDESELVSALLEDRLAAAVLDVFEHEPQVPEELFGLENVVLLPHAASGTEETRKATADIVIENLEACFLNKPLLTPVV</sequence>
<reference evidence="2" key="1">
    <citation type="journal article" date="2023" name="Hortic. Res.">
        <title>A chromosome-level phased genome enabling allele-level studies in sweet orange: a case study on citrus Huanglongbing tolerance.</title>
        <authorList>
            <person name="Wu B."/>
            <person name="Yu Q."/>
            <person name="Deng Z."/>
            <person name="Duan Y."/>
            <person name="Luo F."/>
            <person name="Gmitter F. Jr."/>
        </authorList>
    </citation>
    <scope>NUCLEOTIDE SEQUENCE [LARGE SCALE GENOMIC DNA]</scope>
    <source>
        <strain evidence="2">cv. Valencia</strain>
    </source>
</reference>